<organism evidence="2 3">
    <name type="scientific">Nocardioides panzhihuensis</name>
    <dbReference type="NCBI Taxonomy" id="860243"/>
    <lineage>
        <taxon>Bacteria</taxon>
        <taxon>Bacillati</taxon>
        <taxon>Actinomycetota</taxon>
        <taxon>Actinomycetes</taxon>
        <taxon>Propionibacteriales</taxon>
        <taxon>Nocardioidaceae</taxon>
        <taxon>Nocardioides</taxon>
    </lineage>
</organism>
<dbReference type="EMBL" id="JACBZR010000001">
    <property type="protein sequence ID" value="NYI76783.1"/>
    <property type="molecule type" value="Genomic_DNA"/>
</dbReference>
<dbReference type="GO" id="GO:0005975">
    <property type="term" value="P:carbohydrate metabolic process"/>
    <property type="evidence" value="ECO:0007669"/>
    <property type="project" value="UniProtKB-ARBA"/>
</dbReference>
<dbReference type="SUPFAM" id="SSF49313">
    <property type="entry name" value="Cadherin-like"/>
    <property type="match status" value="1"/>
</dbReference>
<dbReference type="InterPro" id="IPR011050">
    <property type="entry name" value="Pectin_lyase_fold/virulence"/>
</dbReference>
<dbReference type="PANTHER" id="PTHR31339">
    <property type="entry name" value="PECTIN LYASE-RELATED"/>
    <property type="match status" value="1"/>
</dbReference>
<accession>A0A7Z0DK13</accession>
<dbReference type="GO" id="GO:0016020">
    <property type="term" value="C:membrane"/>
    <property type="evidence" value="ECO:0007669"/>
    <property type="project" value="InterPro"/>
</dbReference>
<dbReference type="InterPro" id="IPR013783">
    <property type="entry name" value="Ig-like_fold"/>
</dbReference>
<sequence>MKNVIRRSIGPAIAIMCGLALVPPAAAAQVRGAMTAPASVSADEAQPGVSHPDAPGIRLATGSGVTKLPRPRGPFLDITDFGASETATALANQAAINDAIDAAAADGGGTVVIPSGEFKTYTVRLKSDVGLHLAAPDSVLRAAIAGTGPGQEGGFYDAPEVNLFVGLQDHGHSHWANSLIYGENVENVMISGPGLIDGSRIENGVTRNVLTGGDPREVSVRTDSGTPGDGNKAIALKNADDIVFRDFRLKNGGHFGIIGTGVIGWTMDGILVDTNRDAVDIDASQDVTVRNSIFNSLTDDAIVLKASFGLGRFLPLQNVLIENSTVSGYDAGSVLDGTYSARKLVATDQDGPTARIKLGTEGTTGFNTVTVRDVTFDRSRGFAVETVDGADTHDIVFTDVRMRNVSSSPIFMRIGDRGRSPVTGISTDESTNAANNVRLDDTGWVLPNLPEKYGHHPATRYVPSYAKSNRVEVDGGSAFSIVDPNQPTRLNPNSIAPQDPLYANAVGPGFATLRDVLISDVVIEDVDPRYPVLLAGLVDHPIENVTIHDVSIEYRGGLTMDHAVEQRQLNQSWAYTGHQAAPARQTLPWLANTFFAKNEALLPRVGWDQKAGGGAGGWVPDPYNVPEMPREYPEPSNFGILPAYGIYARHVTGLKVSDVSLRTTTGDSRPAVVLDDVSDSVFVDFKATTKQGVPTFVKVTNTKKREAVREYVKDQPYRTTSVNNVTLPDRASVRNVTVDRPAPGTPPDSFYQAPTAPSAEHPYAYDVPNSAYPQPLTVYRPTFDPIPDRTIGKQEPVRFTVVALTPATGVTLEYAAEGLPRGATFDPESRQFSWTPQKGQAGRHTVTFVVDDGVIPVREEVVLAVK</sequence>
<protein>
    <submittedName>
        <fullName evidence="2">Polygalacturonase</fullName>
    </submittedName>
</protein>
<dbReference type="Gene3D" id="2.160.20.10">
    <property type="entry name" value="Single-stranded right-handed beta-helix, Pectin lyase-like"/>
    <property type="match status" value="1"/>
</dbReference>
<feature type="chain" id="PRO_5039566459" evidence="1">
    <location>
        <begin position="28"/>
        <end position="866"/>
    </location>
</feature>
<proteinExistence type="predicted"/>
<dbReference type="PANTHER" id="PTHR31339:SF9">
    <property type="entry name" value="PLASMIN AND FIBRONECTIN-BINDING PROTEIN A"/>
    <property type="match status" value="1"/>
</dbReference>
<keyword evidence="1" id="KW-0732">Signal</keyword>
<evidence type="ECO:0000256" key="1">
    <source>
        <dbReference type="SAM" id="SignalP"/>
    </source>
</evidence>
<name>A0A7Z0DK13_9ACTN</name>
<feature type="signal peptide" evidence="1">
    <location>
        <begin position="1"/>
        <end position="27"/>
    </location>
</feature>
<reference evidence="2 3" key="1">
    <citation type="submission" date="2020-07" db="EMBL/GenBank/DDBJ databases">
        <title>Sequencing the genomes of 1000 actinobacteria strains.</title>
        <authorList>
            <person name="Klenk H.-P."/>
        </authorList>
    </citation>
    <scope>NUCLEOTIDE SEQUENCE [LARGE SCALE GENOMIC DNA]</scope>
    <source>
        <strain evidence="2 3">DSM 26487</strain>
    </source>
</reference>
<keyword evidence="3" id="KW-1185">Reference proteome</keyword>
<dbReference type="InterPro" id="IPR051801">
    <property type="entry name" value="GH28_Enzymes"/>
</dbReference>
<dbReference type="Gene3D" id="2.60.40.10">
    <property type="entry name" value="Immunoglobulins"/>
    <property type="match status" value="1"/>
</dbReference>
<gene>
    <name evidence="2" type="ORF">BJ988_001431</name>
</gene>
<evidence type="ECO:0000313" key="3">
    <source>
        <dbReference type="Proteomes" id="UP000564496"/>
    </source>
</evidence>
<dbReference type="GO" id="GO:0005509">
    <property type="term" value="F:calcium ion binding"/>
    <property type="evidence" value="ECO:0007669"/>
    <property type="project" value="InterPro"/>
</dbReference>
<dbReference type="InterPro" id="IPR015919">
    <property type="entry name" value="Cadherin-like_sf"/>
</dbReference>
<dbReference type="Pfam" id="PF05345">
    <property type="entry name" value="He_PIG"/>
    <property type="match status" value="1"/>
</dbReference>
<dbReference type="InterPro" id="IPR012334">
    <property type="entry name" value="Pectin_lyas_fold"/>
</dbReference>
<dbReference type="RefSeq" id="WP_179657393.1">
    <property type="nucleotide sequence ID" value="NZ_JACBZR010000001.1"/>
</dbReference>
<evidence type="ECO:0000313" key="2">
    <source>
        <dbReference type="EMBL" id="NYI76783.1"/>
    </source>
</evidence>
<dbReference type="AlphaFoldDB" id="A0A7Z0DK13"/>
<dbReference type="Proteomes" id="UP000564496">
    <property type="component" value="Unassembled WGS sequence"/>
</dbReference>
<comment type="caution">
    <text evidence="2">The sequence shown here is derived from an EMBL/GenBank/DDBJ whole genome shotgun (WGS) entry which is preliminary data.</text>
</comment>
<dbReference type="SUPFAM" id="SSF51126">
    <property type="entry name" value="Pectin lyase-like"/>
    <property type="match status" value="1"/>
</dbReference>